<comment type="pathway">
    <text evidence="6 9">Amino-acid biosynthesis; L-proline biosynthesis; L-proline from L-glutamate 5-semialdehyde: step 1/1.</text>
</comment>
<evidence type="ECO:0000256" key="3">
    <source>
        <dbReference type="ARBA" id="ARBA00022857"/>
    </source>
</evidence>
<evidence type="ECO:0000256" key="6">
    <source>
        <dbReference type="HAMAP-Rule" id="MF_01925"/>
    </source>
</evidence>
<comment type="catalytic activity">
    <reaction evidence="6">
        <text>L-proline + NAD(+) = (S)-1-pyrroline-5-carboxylate + NADH + 2 H(+)</text>
        <dbReference type="Rhea" id="RHEA:14105"/>
        <dbReference type="ChEBI" id="CHEBI:15378"/>
        <dbReference type="ChEBI" id="CHEBI:17388"/>
        <dbReference type="ChEBI" id="CHEBI:57540"/>
        <dbReference type="ChEBI" id="CHEBI:57945"/>
        <dbReference type="ChEBI" id="CHEBI:60039"/>
        <dbReference type="EC" id="1.5.1.2"/>
    </reaction>
</comment>
<dbReference type="EMBL" id="LR134523">
    <property type="protein sequence ID" value="VEJ34257.1"/>
    <property type="molecule type" value="Genomic_DNA"/>
</dbReference>
<protein>
    <recommendedName>
        <fullName evidence="6 7">Pyrroline-5-carboxylate reductase</fullName>
        <shortName evidence="6">P5C reductase</shortName>
        <shortName evidence="6">P5CR</shortName>
        <ecNumber evidence="6 7">1.5.1.2</ecNumber>
    </recommendedName>
    <alternativeName>
        <fullName evidence="6">PCA reductase</fullName>
    </alternativeName>
</protein>
<keyword evidence="3 6" id="KW-0521">NADP</keyword>
<comment type="subcellular location">
    <subcellularLocation>
        <location evidence="6">Cytoplasm</location>
    </subcellularLocation>
</comment>
<evidence type="ECO:0000259" key="10">
    <source>
        <dbReference type="Pfam" id="PF03807"/>
    </source>
</evidence>
<evidence type="ECO:0000256" key="8">
    <source>
        <dbReference type="PIRSR" id="PIRSR000193-1"/>
    </source>
</evidence>
<name>A0A3S4YN96_9FIRM</name>
<evidence type="ECO:0000259" key="11">
    <source>
        <dbReference type="Pfam" id="PF14748"/>
    </source>
</evidence>
<keyword evidence="2 6" id="KW-0641">Proline biosynthesis</keyword>
<accession>A0A3S4YN96</accession>
<dbReference type="EC" id="1.5.1.2" evidence="6 7"/>
<dbReference type="PIRSF" id="PIRSF000193">
    <property type="entry name" value="Pyrrol-5-carb_rd"/>
    <property type="match status" value="1"/>
</dbReference>
<evidence type="ECO:0000256" key="5">
    <source>
        <dbReference type="ARBA" id="ARBA00058118"/>
    </source>
</evidence>
<keyword evidence="6" id="KW-0963">Cytoplasm</keyword>
<sequence length="252" mass="26278">MDISIIGLGNMGRAFYDLFHGAGHNLYVGCPHQKDIESYQSRDNAEAAARGEIVFLGVKPPMIPAVVAEILPATEDAVLVSMAAGVSLARLSEMAPGRKIIRILPNTPIAVGAGVVAYTPGYAMDAEEAAEFEALLAPAGKVIHTTEDDLDIVSALAGSMPAFVAAMIEAFSDGAVACGMKRNAAYEIARTAVAGSCTLMDKSGLHPGAIKDAVTSPGGTTLEGLLFLESRGMRYTLAEAIRKTVDKNKNLG</sequence>
<dbReference type="InterPro" id="IPR000304">
    <property type="entry name" value="Pyrroline-COOH_reductase"/>
</dbReference>
<dbReference type="GO" id="GO:0055129">
    <property type="term" value="P:L-proline biosynthetic process"/>
    <property type="evidence" value="ECO:0007669"/>
    <property type="project" value="UniProtKB-UniRule"/>
</dbReference>
<dbReference type="InterPro" id="IPR029036">
    <property type="entry name" value="P5CR_dimer"/>
</dbReference>
<evidence type="ECO:0000256" key="4">
    <source>
        <dbReference type="ARBA" id="ARBA00023002"/>
    </source>
</evidence>
<dbReference type="Gene3D" id="3.40.50.720">
    <property type="entry name" value="NAD(P)-binding Rossmann-like Domain"/>
    <property type="match status" value="1"/>
</dbReference>
<evidence type="ECO:0000313" key="12">
    <source>
        <dbReference type="EMBL" id="VEJ34257.1"/>
    </source>
</evidence>
<dbReference type="InterPro" id="IPR028939">
    <property type="entry name" value="P5C_Rdtase_cat_N"/>
</dbReference>
<dbReference type="GO" id="GO:0004735">
    <property type="term" value="F:pyrroline-5-carboxylate reductase activity"/>
    <property type="evidence" value="ECO:0007669"/>
    <property type="project" value="UniProtKB-UniRule"/>
</dbReference>
<feature type="binding site" evidence="8">
    <location>
        <position position="44"/>
    </location>
    <ligand>
        <name>NADPH</name>
        <dbReference type="ChEBI" id="CHEBI:57783"/>
    </ligand>
</feature>
<dbReference type="GO" id="GO:0005737">
    <property type="term" value="C:cytoplasm"/>
    <property type="evidence" value="ECO:0007669"/>
    <property type="project" value="UniProtKB-SubCell"/>
</dbReference>
<keyword evidence="6 9" id="KW-0028">Amino-acid biosynthesis</keyword>
<proteinExistence type="inferred from homology"/>
<dbReference type="UniPathway" id="UPA00098">
    <property type="reaction ID" value="UER00361"/>
</dbReference>
<evidence type="ECO:0000256" key="9">
    <source>
        <dbReference type="RuleBase" id="RU003903"/>
    </source>
</evidence>
<feature type="domain" description="Pyrroline-5-carboxylate reductase catalytic N-terminal" evidence="10">
    <location>
        <begin position="3"/>
        <end position="85"/>
    </location>
</feature>
<dbReference type="Pfam" id="PF14748">
    <property type="entry name" value="P5CR_dimer"/>
    <property type="match status" value="1"/>
</dbReference>
<dbReference type="NCBIfam" id="TIGR00112">
    <property type="entry name" value="proC"/>
    <property type="match status" value="1"/>
</dbReference>
<comment type="similarity">
    <text evidence="1 6 9">Belongs to the pyrroline-5-carboxylate reductase family.</text>
</comment>
<dbReference type="PANTHER" id="PTHR11645">
    <property type="entry name" value="PYRROLINE-5-CARBOXYLATE REDUCTASE"/>
    <property type="match status" value="1"/>
</dbReference>
<dbReference type="InterPro" id="IPR008927">
    <property type="entry name" value="6-PGluconate_DH-like_C_sf"/>
</dbReference>
<dbReference type="InterPro" id="IPR053790">
    <property type="entry name" value="P5CR-like_CS"/>
</dbReference>
<dbReference type="KEGG" id="piv:NCTC13079_00061"/>
<dbReference type="OrthoDB" id="9805754at2"/>
<dbReference type="Proteomes" id="UP000269544">
    <property type="component" value="Chromosome"/>
</dbReference>
<dbReference type="SUPFAM" id="SSF51735">
    <property type="entry name" value="NAD(P)-binding Rossmann-fold domains"/>
    <property type="match status" value="1"/>
</dbReference>
<evidence type="ECO:0000313" key="13">
    <source>
        <dbReference type="Proteomes" id="UP000269544"/>
    </source>
</evidence>
<dbReference type="Gene3D" id="1.10.3730.10">
    <property type="entry name" value="ProC C-terminal domain-like"/>
    <property type="match status" value="1"/>
</dbReference>
<comment type="catalytic activity">
    <reaction evidence="6 9">
        <text>L-proline + NADP(+) = (S)-1-pyrroline-5-carboxylate + NADPH + 2 H(+)</text>
        <dbReference type="Rhea" id="RHEA:14109"/>
        <dbReference type="ChEBI" id="CHEBI:15378"/>
        <dbReference type="ChEBI" id="CHEBI:17388"/>
        <dbReference type="ChEBI" id="CHEBI:57783"/>
        <dbReference type="ChEBI" id="CHEBI:58349"/>
        <dbReference type="ChEBI" id="CHEBI:60039"/>
        <dbReference type="EC" id="1.5.1.2"/>
    </reaction>
</comment>
<dbReference type="FunFam" id="1.10.3730.10:FF:000001">
    <property type="entry name" value="Pyrroline-5-carboxylate reductase"/>
    <property type="match status" value="1"/>
</dbReference>
<dbReference type="SUPFAM" id="SSF48179">
    <property type="entry name" value="6-phosphogluconate dehydrogenase C-terminal domain-like"/>
    <property type="match status" value="1"/>
</dbReference>
<feature type="binding site" evidence="8">
    <location>
        <begin position="6"/>
        <end position="11"/>
    </location>
    <ligand>
        <name>NADP(+)</name>
        <dbReference type="ChEBI" id="CHEBI:58349"/>
    </ligand>
</feature>
<gene>
    <name evidence="6 12" type="primary">proC</name>
    <name evidence="12" type="ORF">NCTC13079_00061</name>
</gene>
<dbReference type="InterPro" id="IPR036291">
    <property type="entry name" value="NAD(P)-bd_dom_sf"/>
</dbReference>
<comment type="function">
    <text evidence="5 6">Catalyzes the reduction of 1-pyrroline-5-carboxylate (PCA) to L-proline.</text>
</comment>
<reference evidence="12 13" key="1">
    <citation type="submission" date="2018-12" db="EMBL/GenBank/DDBJ databases">
        <authorList>
            <consortium name="Pathogen Informatics"/>
        </authorList>
    </citation>
    <scope>NUCLEOTIDE SEQUENCE [LARGE SCALE GENOMIC DNA]</scope>
    <source>
        <strain evidence="12 13">NCTC13079</strain>
    </source>
</reference>
<dbReference type="Pfam" id="PF03807">
    <property type="entry name" value="F420_oxidored"/>
    <property type="match status" value="1"/>
</dbReference>
<dbReference type="RefSeq" id="WP_126464548.1">
    <property type="nucleotide sequence ID" value="NZ_JAUSWF010000005.1"/>
</dbReference>
<keyword evidence="4 6" id="KW-0560">Oxidoreductase</keyword>
<keyword evidence="13" id="KW-1185">Reference proteome</keyword>
<feature type="domain" description="Pyrroline-5-carboxylate reductase dimerisation" evidence="11">
    <location>
        <begin position="147"/>
        <end position="251"/>
    </location>
</feature>
<evidence type="ECO:0000256" key="2">
    <source>
        <dbReference type="ARBA" id="ARBA00022650"/>
    </source>
</evidence>
<dbReference type="PANTHER" id="PTHR11645:SF0">
    <property type="entry name" value="PYRROLINE-5-CARBOXYLATE REDUCTASE 3"/>
    <property type="match status" value="1"/>
</dbReference>
<dbReference type="PROSITE" id="PS00521">
    <property type="entry name" value="P5CR"/>
    <property type="match status" value="1"/>
</dbReference>
<organism evidence="12 13">
    <name type="scientific">Aedoeadaptatus ivorii</name>
    <dbReference type="NCBI Taxonomy" id="54006"/>
    <lineage>
        <taxon>Bacteria</taxon>
        <taxon>Bacillati</taxon>
        <taxon>Bacillota</taxon>
        <taxon>Tissierellia</taxon>
        <taxon>Tissierellales</taxon>
        <taxon>Peptoniphilaceae</taxon>
        <taxon>Aedoeadaptatus</taxon>
    </lineage>
</organism>
<evidence type="ECO:0000256" key="1">
    <source>
        <dbReference type="ARBA" id="ARBA00005525"/>
    </source>
</evidence>
<dbReference type="AlphaFoldDB" id="A0A3S4YN96"/>
<dbReference type="HAMAP" id="MF_01925">
    <property type="entry name" value="P5C_reductase"/>
    <property type="match status" value="1"/>
</dbReference>
<evidence type="ECO:0000256" key="7">
    <source>
        <dbReference type="NCBIfam" id="TIGR00112"/>
    </source>
</evidence>